<sequence length="128" mass="14529">MLGSGGGDKNGRGLHQFSSKALTPVSYCGPAISVTILFIFHLSARISKNNDGSDYDVLSRCYGNHLIHLFHLVFVTYNSFQHLPLQRKYEKQTWIISQRITNARVRGSWPNGVLLKPYYKYTTFFPGT</sequence>
<evidence type="ECO:0000256" key="1">
    <source>
        <dbReference type="SAM" id="Phobius"/>
    </source>
</evidence>
<gene>
    <name evidence="2" type="ORF">POM88_034585</name>
</gene>
<dbReference type="AlphaFoldDB" id="A0AAD8MDR1"/>
<keyword evidence="1" id="KW-0812">Transmembrane</keyword>
<name>A0AAD8MDR1_9APIA</name>
<reference evidence="2" key="1">
    <citation type="submission" date="2023-02" db="EMBL/GenBank/DDBJ databases">
        <title>Genome of toxic invasive species Heracleum sosnowskyi carries increased number of genes despite the absence of recent whole-genome duplications.</title>
        <authorList>
            <person name="Schelkunov M."/>
            <person name="Shtratnikova V."/>
            <person name="Makarenko M."/>
            <person name="Klepikova A."/>
            <person name="Omelchenko D."/>
            <person name="Novikova G."/>
            <person name="Obukhova E."/>
            <person name="Bogdanov V."/>
            <person name="Penin A."/>
            <person name="Logacheva M."/>
        </authorList>
    </citation>
    <scope>NUCLEOTIDE SEQUENCE</scope>
    <source>
        <strain evidence="2">Hsosn_3</strain>
        <tissue evidence="2">Leaf</tissue>
    </source>
</reference>
<dbReference type="Proteomes" id="UP001237642">
    <property type="component" value="Unassembled WGS sequence"/>
</dbReference>
<evidence type="ECO:0000313" key="2">
    <source>
        <dbReference type="EMBL" id="KAK1368493.1"/>
    </source>
</evidence>
<comment type="caution">
    <text evidence="2">The sequence shown here is derived from an EMBL/GenBank/DDBJ whole genome shotgun (WGS) entry which is preliminary data.</text>
</comment>
<organism evidence="2 3">
    <name type="scientific">Heracleum sosnowskyi</name>
    <dbReference type="NCBI Taxonomy" id="360622"/>
    <lineage>
        <taxon>Eukaryota</taxon>
        <taxon>Viridiplantae</taxon>
        <taxon>Streptophyta</taxon>
        <taxon>Embryophyta</taxon>
        <taxon>Tracheophyta</taxon>
        <taxon>Spermatophyta</taxon>
        <taxon>Magnoliopsida</taxon>
        <taxon>eudicotyledons</taxon>
        <taxon>Gunneridae</taxon>
        <taxon>Pentapetalae</taxon>
        <taxon>asterids</taxon>
        <taxon>campanulids</taxon>
        <taxon>Apiales</taxon>
        <taxon>Apiaceae</taxon>
        <taxon>Apioideae</taxon>
        <taxon>apioid superclade</taxon>
        <taxon>Tordylieae</taxon>
        <taxon>Tordyliinae</taxon>
        <taxon>Heracleum</taxon>
    </lineage>
</organism>
<keyword evidence="1" id="KW-0472">Membrane</keyword>
<protein>
    <submittedName>
        <fullName evidence="2">Uncharacterized protein</fullName>
    </submittedName>
</protein>
<proteinExistence type="predicted"/>
<keyword evidence="1" id="KW-1133">Transmembrane helix</keyword>
<feature type="transmembrane region" description="Helical" evidence="1">
    <location>
        <begin position="21"/>
        <end position="42"/>
    </location>
</feature>
<evidence type="ECO:0000313" key="3">
    <source>
        <dbReference type="Proteomes" id="UP001237642"/>
    </source>
</evidence>
<accession>A0AAD8MDR1</accession>
<keyword evidence="3" id="KW-1185">Reference proteome</keyword>
<reference evidence="2" key="2">
    <citation type="submission" date="2023-05" db="EMBL/GenBank/DDBJ databases">
        <authorList>
            <person name="Schelkunov M.I."/>
        </authorList>
    </citation>
    <scope>NUCLEOTIDE SEQUENCE</scope>
    <source>
        <strain evidence="2">Hsosn_3</strain>
        <tissue evidence="2">Leaf</tissue>
    </source>
</reference>
<dbReference type="EMBL" id="JAUIZM010000008">
    <property type="protein sequence ID" value="KAK1368493.1"/>
    <property type="molecule type" value="Genomic_DNA"/>
</dbReference>